<sequence length="582" mass="65136">MMAMIHENSFMPESNYDAPIDLSRGPKISASCLNEAVGADITAGLLDNLRGFLDQSLQPHMIILADGLRQCGCLLRELVGCCNTNYARLPVTLDYIEIVLPSLRCTFVKIKAYYDDPTLTMDMRWRTMYHRMTEEADGLPLPQRAGLYNQYLLCLQQMQTRSQYFDMNTLEALRDRILKLREKQGIAPPPPPQPTQAGALILASMQTVPLSVVDRNIHWAEEIFTRPLPCRTPLKHLNMWFDQARLSLIVFEYPGDEAPFIAIRSLHLGTNTPLMSVRGIHELCISRDGSCLVLKRWSQSEGCSKLWAVLYFITWEEMVLFHCTFVALKSQCYRTRQIKPEDRIIDDGFKHSLIVYRDTESHSIRLHAAVWEGEMRQCPVWTAFVTNQARSSSWLRRKGRHRVWLRDVQLYVFCNIYREDHMRQNKSGAFEIDFASEEAARRFEEVFYPPPPPTPQASLGSSAVPLAVTAGSDLHSGSSSGKSCRPMSVSSLSEGSADGSAEGSDNQSAPESMAGSFMGSEQGSVQESVPEFIPESSPDSTPGSTEDSADVTDLTDSLGSVALADSTDASEVTEMKPPTDHE</sequence>
<name>F0XUX8_GROCL</name>
<organism evidence="4">
    <name type="scientific">Grosmannia clavigera (strain kw1407 / UAMH 11150)</name>
    <name type="common">Blue stain fungus</name>
    <name type="synonym">Graphiocladiella clavigera</name>
    <dbReference type="NCBI Taxonomy" id="655863"/>
    <lineage>
        <taxon>Eukaryota</taxon>
        <taxon>Fungi</taxon>
        <taxon>Dikarya</taxon>
        <taxon>Ascomycota</taxon>
        <taxon>Pezizomycotina</taxon>
        <taxon>Sordariomycetes</taxon>
        <taxon>Sordariomycetidae</taxon>
        <taxon>Ophiostomatales</taxon>
        <taxon>Ophiostomataceae</taxon>
        <taxon>Leptographium</taxon>
    </lineage>
</organism>
<evidence type="ECO:0000256" key="1">
    <source>
        <dbReference type="SAM" id="MobiDB-lite"/>
    </source>
</evidence>
<feature type="compositionally biased region" description="Basic and acidic residues" evidence="1">
    <location>
        <begin position="573"/>
        <end position="582"/>
    </location>
</feature>
<dbReference type="EMBL" id="GL630006">
    <property type="protein sequence ID" value="EFW98664.1"/>
    <property type="molecule type" value="Genomic_DNA"/>
</dbReference>
<proteinExistence type="predicted"/>
<feature type="region of interest" description="Disordered" evidence="1">
    <location>
        <begin position="472"/>
        <end position="582"/>
    </location>
</feature>
<dbReference type="RefSeq" id="XP_014168147.1">
    <property type="nucleotide sequence ID" value="XM_014312672.1"/>
</dbReference>
<feature type="compositionally biased region" description="Polar residues" evidence="1">
    <location>
        <begin position="537"/>
        <end position="546"/>
    </location>
</feature>
<evidence type="ECO:0000259" key="2">
    <source>
        <dbReference type="Pfam" id="PF23076"/>
    </source>
</evidence>
<dbReference type="Proteomes" id="UP000007796">
    <property type="component" value="Unassembled WGS sequence"/>
</dbReference>
<dbReference type="Pfam" id="PF23076">
    <property type="entry name" value="PH_FT_C"/>
    <property type="match status" value="1"/>
</dbReference>
<evidence type="ECO:0000313" key="4">
    <source>
        <dbReference type="Proteomes" id="UP000007796"/>
    </source>
</evidence>
<keyword evidence="4" id="KW-1185">Reference proteome</keyword>
<accession>F0XUX8</accession>
<protein>
    <recommendedName>
        <fullName evidence="2">PH domain-containing protein</fullName>
    </recommendedName>
</protein>
<dbReference type="GeneID" id="25977736"/>
<dbReference type="eggNOG" id="ENOG502SUJA">
    <property type="taxonomic scope" value="Eukaryota"/>
</dbReference>
<dbReference type="InParanoid" id="F0XUX8"/>
<dbReference type="InterPro" id="IPR057082">
    <property type="entry name" value="PH_C"/>
</dbReference>
<feature type="compositionally biased region" description="Low complexity" evidence="1">
    <location>
        <begin position="472"/>
        <end position="505"/>
    </location>
</feature>
<dbReference type="OrthoDB" id="5345571at2759"/>
<evidence type="ECO:0000313" key="3">
    <source>
        <dbReference type="EMBL" id="EFW98664.1"/>
    </source>
</evidence>
<reference evidence="3 4" key="1">
    <citation type="journal article" date="2011" name="Proc. Natl. Acad. Sci. U.S.A.">
        <title>Genome and transcriptome analyses of the mountain pine beetle-fungal symbiont Grosmannia clavigera, a lodgepole pine pathogen.</title>
        <authorList>
            <person name="DiGuistini S."/>
            <person name="Wang Y."/>
            <person name="Liao N.Y."/>
            <person name="Taylor G."/>
            <person name="Tanguay P."/>
            <person name="Feau N."/>
            <person name="Henrissat B."/>
            <person name="Chan S.K."/>
            <person name="Hesse-Orce U."/>
            <person name="Alamouti S.M."/>
            <person name="Tsui C.K.M."/>
            <person name="Docking R.T."/>
            <person name="Levasseur A."/>
            <person name="Haridas S."/>
            <person name="Robertson G."/>
            <person name="Birol I."/>
            <person name="Holt R.A."/>
            <person name="Marra M.A."/>
            <person name="Hamelin R.C."/>
            <person name="Hirst M."/>
            <person name="Jones S.J.M."/>
            <person name="Bohlmann J."/>
            <person name="Breuil C."/>
        </authorList>
    </citation>
    <scope>NUCLEOTIDE SEQUENCE [LARGE SCALE GENOMIC DNA]</scope>
    <source>
        <strain evidence="4">kw1407 / UAMH 11150</strain>
    </source>
</reference>
<dbReference type="AlphaFoldDB" id="F0XUX8"/>
<feature type="domain" description="PH" evidence="2">
    <location>
        <begin position="342"/>
        <end position="448"/>
    </location>
</feature>
<dbReference type="HOGENOM" id="CLU_031212_0_0_1"/>
<gene>
    <name evidence="3" type="ORF">CMQ_4516</name>
</gene>